<dbReference type="Proteomes" id="UP000767446">
    <property type="component" value="Unassembled WGS sequence"/>
</dbReference>
<organism evidence="3 4">
    <name type="scientific">Gomphosphaeria aponina SAG 52.96 = DSM 107014</name>
    <dbReference type="NCBI Taxonomy" id="1521640"/>
    <lineage>
        <taxon>Bacteria</taxon>
        <taxon>Bacillati</taxon>
        <taxon>Cyanobacteriota</taxon>
        <taxon>Cyanophyceae</taxon>
        <taxon>Oscillatoriophycideae</taxon>
        <taxon>Chroococcales</taxon>
        <taxon>Gomphosphaeriaceae</taxon>
        <taxon>Gomphosphaeria</taxon>
    </lineage>
</organism>
<dbReference type="EMBL" id="JADQBC010000040">
    <property type="protein sequence ID" value="MBR8827705.1"/>
    <property type="molecule type" value="Genomic_DNA"/>
</dbReference>
<dbReference type="SMART" id="SM00567">
    <property type="entry name" value="EZ_HEAT"/>
    <property type="match status" value="4"/>
</dbReference>
<dbReference type="InterPro" id="IPR011989">
    <property type="entry name" value="ARM-like"/>
</dbReference>
<dbReference type="GO" id="GO:0016491">
    <property type="term" value="F:oxidoreductase activity"/>
    <property type="evidence" value="ECO:0007669"/>
    <property type="project" value="TreeGrafter"/>
</dbReference>
<reference evidence="3" key="1">
    <citation type="submission" date="2021-02" db="EMBL/GenBank/DDBJ databases">
        <title>Metagenome analyses of Stigonema ocellatum DSM 106950, Chlorogloea purpurea SAG 13.99 and Gomphosphaeria aponina DSM 107014.</title>
        <authorList>
            <person name="Marter P."/>
            <person name="Huang S."/>
        </authorList>
    </citation>
    <scope>NUCLEOTIDE SEQUENCE</scope>
    <source>
        <strain evidence="3">JP213</strain>
    </source>
</reference>
<dbReference type="InterPro" id="IPR016024">
    <property type="entry name" value="ARM-type_fold"/>
</dbReference>
<dbReference type="PANTHER" id="PTHR12697">
    <property type="entry name" value="PBS LYASE HEAT-LIKE PROTEIN"/>
    <property type="match status" value="1"/>
</dbReference>
<dbReference type="Gene3D" id="1.25.10.10">
    <property type="entry name" value="Leucine-rich Repeat Variant"/>
    <property type="match status" value="1"/>
</dbReference>
<dbReference type="GO" id="GO:0030089">
    <property type="term" value="C:phycobilisome"/>
    <property type="evidence" value="ECO:0007669"/>
    <property type="project" value="UniProtKB-KW"/>
</dbReference>
<comment type="caution">
    <text evidence="3">The sequence shown here is derived from an EMBL/GenBank/DDBJ whole genome shotgun (WGS) entry which is preliminary data.</text>
</comment>
<evidence type="ECO:0000313" key="4">
    <source>
        <dbReference type="Proteomes" id="UP000767446"/>
    </source>
</evidence>
<dbReference type="AlphaFoldDB" id="A0A941GQJ6"/>
<keyword evidence="2" id="KW-0605">Phycobilisome</keyword>
<keyword evidence="1" id="KW-0042">Antenna complex</keyword>
<evidence type="ECO:0000313" key="3">
    <source>
        <dbReference type="EMBL" id="MBR8827705.1"/>
    </source>
</evidence>
<sequence>MTQESLFEQLKHPNPNLRERAMWELVETQDETTIPRLMEVLAEEDVVYRRAAVKALGAIGIESVPLLVESLLNSENVTIRGSCAKALAQVAVNYGDVPFPLEGIEGLKTALNDPNPVVHIASAMALGVVGVPALDSLLEVLHETDNLGLAVAIINAVSSIPDHRVRGVLTNLATDESADSYIRESATSALSRLDLLLQFKPNQ</sequence>
<evidence type="ECO:0000256" key="1">
    <source>
        <dbReference type="ARBA" id="ARBA00022549"/>
    </source>
</evidence>
<dbReference type="Pfam" id="PF13646">
    <property type="entry name" value="HEAT_2"/>
    <property type="match status" value="2"/>
</dbReference>
<dbReference type="SUPFAM" id="SSF48371">
    <property type="entry name" value="ARM repeat"/>
    <property type="match status" value="1"/>
</dbReference>
<evidence type="ECO:0000256" key="2">
    <source>
        <dbReference type="ARBA" id="ARBA00022738"/>
    </source>
</evidence>
<name>A0A941GQJ6_9CHRO</name>
<accession>A0A941GQJ6</accession>
<gene>
    <name evidence="3" type="ORF">DSM107014_07325</name>
</gene>
<dbReference type="InterPro" id="IPR004155">
    <property type="entry name" value="PBS_lyase_HEAT"/>
</dbReference>
<dbReference type="PANTHER" id="PTHR12697:SF5">
    <property type="entry name" value="DEOXYHYPUSINE HYDROXYLASE"/>
    <property type="match status" value="1"/>
</dbReference>
<protein>
    <submittedName>
        <fullName evidence="3">HEAT repeat domain-containing protein</fullName>
    </submittedName>
</protein>
<proteinExistence type="predicted"/>